<dbReference type="InterPro" id="IPR036291">
    <property type="entry name" value="NAD(P)-bd_dom_sf"/>
</dbReference>
<evidence type="ECO:0000259" key="1">
    <source>
        <dbReference type="Pfam" id="PF13460"/>
    </source>
</evidence>
<dbReference type="InterPro" id="IPR016040">
    <property type="entry name" value="NAD(P)-bd_dom"/>
</dbReference>
<organism evidence="2 3">
    <name type="scientific">Fructilactobacillus cliffordii</name>
    <dbReference type="NCBI Taxonomy" id="2940299"/>
    <lineage>
        <taxon>Bacteria</taxon>
        <taxon>Bacillati</taxon>
        <taxon>Bacillota</taxon>
        <taxon>Bacilli</taxon>
        <taxon>Lactobacillales</taxon>
        <taxon>Lactobacillaceae</taxon>
        <taxon>Fructilactobacillus</taxon>
    </lineage>
</organism>
<sequence length="187" mass="20495">MTDSILVVGNGPLTTDVKHQLDATNHVIIKQEQLTEADTYAQLPPQLAAVVVTAGPNDVDLVVEAVDAVLQRQRVMLQRWILVSTAGIDGEVQDSLKYPGVTNVAEYLREQRYAIKLIDETELPYLIIRPGRLVAEKQGPAQLFNEGESVLAGVVSYETISNLIKAGLQGKYQNQSIAVIETAEEEE</sequence>
<accession>A0A9Q9E2T0</accession>
<reference evidence="2" key="1">
    <citation type="submission" date="2022-05" db="EMBL/GenBank/DDBJ databases">
        <authorList>
            <person name="Oliphant S.A."/>
            <person name="Watson-Haigh N.S."/>
            <person name="Sumby K.M."/>
            <person name="Gardner J.M."/>
            <person name="Jiranek V."/>
        </authorList>
    </citation>
    <scope>NUCLEOTIDE SEQUENCE</scope>
    <source>
        <strain evidence="2">KI4_B1</strain>
    </source>
</reference>
<dbReference type="AlphaFoldDB" id="A0A9Q9E2T0"/>
<feature type="domain" description="NAD(P)-binding" evidence="1">
    <location>
        <begin position="26"/>
        <end position="165"/>
    </location>
</feature>
<dbReference type="Pfam" id="PF13460">
    <property type="entry name" value="NAD_binding_10"/>
    <property type="match status" value="1"/>
</dbReference>
<protein>
    <submittedName>
        <fullName evidence="2">SDR family oxidoreductase</fullName>
    </submittedName>
</protein>
<dbReference type="Gene3D" id="3.40.50.720">
    <property type="entry name" value="NAD(P)-binding Rossmann-like Domain"/>
    <property type="match status" value="1"/>
</dbReference>
<dbReference type="EMBL" id="CP097119">
    <property type="protein sequence ID" value="USS89062.1"/>
    <property type="molecule type" value="Genomic_DNA"/>
</dbReference>
<keyword evidence="3" id="KW-1185">Reference proteome</keyword>
<evidence type="ECO:0000313" key="3">
    <source>
        <dbReference type="Proteomes" id="UP001055911"/>
    </source>
</evidence>
<name>A0A9Q9E2T0_9LACO</name>
<dbReference type="Proteomes" id="UP001055911">
    <property type="component" value="Chromosome"/>
</dbReference>
<gene>
    <name evidence="2" type="ORF">M3M40_06160</name>
</gene>
<proteinExistence type="predicted"/>
<evidence type="ECO:0000313" key="2">
    <source>
        <dbReference type="EMBL" id="USS89062.1"/>
    </source>
</evidence>
<dbReference type="SUPFAM" id="SSF51735">
    <property type="entry name" value="NAD(P)-binding Rossmann-fold domains"/>
    <property type="match status" value="1"/>
</dbReference>
<dbReference type="RefSeq" id="WP_252766579.1">
    <property type="nucleotide sequence ID" value="NZ_CP097119.1"/>
</dbReference>